<feature type="transmembrane region" description="Helical" evidence="10">
    <location>
        <begin position="485"/>
        <end position="508"/>
    </location>
</feature>
<keyword evidence="8 10" id="KW-0472">Membrane</keyword>
<feature type="transmembrane region" description="Helical" evidence="10">
    <location>
        <begin position="109"/>
        <end position="128"/>
    </location>
</feature>
<feature type="transmembrane region" description="Helical" evidence="10">
    <location>
        <begin position="190"/>
        <end position="211"/>
    </location>
</feature>
<keyword evidence="7 10" id="KW-1133">Transmembrane helix</keyword>
<feature type="transmembrane region" description="Helical" evidence="10">
    <location>
        <begin position="687"/>
        <end position="703"/>
    </location>
</feature>
<keyword evidence="3" id="KW-0813">Transport</keyword>
<dbReference type="GO" id="GO:0016020">
    <property type="term" value="C:membrane"/>
    <property type="evidence" value="ECO:0007669"/>
    <property type="project" value="UniProtKB-SubCell"/>
</dbReference>
<evidence type="ECO:0000256" key="9">
    <source>
        <dbReference type="SAM" id="MobiDB-lite"/>
    </source>
</evidence>
<accession>A0A6A6Q1W9</accession>
<dbReference type="RefSeq" id="XP_033592580.1">
    <property type="nucleotide sequence ID" value="XM_033730652.1"/>
</dbReference>
<feature type="transmembrane region" description="Helical" evidence="10">
    <location>
        <begin position="217"/>
        <end position="236"/>
    </location>
</feature>
<organism evidence="11 12">
    <name type="scientific">Neohortaea acidophila</name>
    <dbReference type="NCBI Taxonomy" id="245834"/>
    <lineage>
        <taxon>Eukaryota</taxon>
        <taxon>Fungi</taxon>
        <taxon>Dikarya</taxon>
        <taxon>Ascomycota</taxon>
        <taxon>Pezizomycotina</taxon>
        <taxon>Dothideomycetes</taxon>
        <taxon>Dothideomycetidae</taxon>
        <taxon>Mycosphaerellales</taxon>
        <taxon>Teratosphaeriaceae</taxon>
        <taxon>Neohortaea</taxon>
    </lineage>
</organism>
<dbReference type="OrthoDB" id="9986677at2759"/>
<evidence type="ECO:0000256" key="4">
    <source>
        <dbReference type="ARBA" id="ARBA00022692"/>
    </source>
</evidence>
<dbReference type="NCBIfam" id="TIGR00727">
    <property type="entry name" value="ISP4_OPT"/>
    <property type="match status" value="1"/>
</dbReference>
<dbReference type="EMBL" id="MU001632">
    <property type="protein sequence ID" value="KAF2486011.1"/>
    <property type="molecule type" value="Genomic_DNA"/>
</dbReference>
<evidence type="ECO:0000256" key="8">
    <source>
        <dbReference type="ARBA" id="ARBA00023136"/>
    </source>
</evidence>
<dbReference type="AlphaFoldDB" id="A0A6A6Q1W9"/>
<feature type="transmembrane region" description="Helical" evidence="10">
    <location>
        <begin position="567"/>
        <end position="586"/>
    </location>
</feature>
<dbReference type="NCBIfam" id="TIGR00728">
    <property type="entry name" value="OPT_sfam"/>
    <property type="match status" value="1"/>
</dbReference>
<dbReference type="GeneID" id="54471654"/>
<evidence type="ECO:0000256" key="3">
    <source>
        <dbReference type="ARBA" id="ARBA00022448"/>
    </source>
</evidence>
<sequence length="780" mass="86410">MEDIKDTSSAKSSGFEADVKSSTGKLESQTFVEDTTDASFSTLSDEADLDDRDIVAGTKASIADAVHAAVREEDAHEPANTLRAWILGFMFVTVTSGVNMFLSMRSPAVTIPTVAVILLVYPIGVFWARVMPTRVFHIFGVSWSLNRGPWNIKEHTTVTLMANVVFGYAYSTDALLALQAKPLYNLNLGWGFSLLFTISSQLIGIALSGLFRRFVVWPAIITWPQNFSTTTLLYALHDKAKTDPAKANGWSISRYRYFLYVGAASFTYYWIPATLFQGLSVFSFPTWIAPDNAVVNQLFGGFTGLSLLPLTFDWTYVIAYLQDPLLSPTISHVNVLVGLIVFIFITTIGISYSGALYTAYLPINTSTTFDNTQQQYDPQRILGPGFSFDLEKYKKYSPLFLAPTFALNYGLSFAALTASIVHVALHHGKSLWYQLRAAKDQVADVHYSMIKKYKECPDWWYLVLFLVSMALGLVTVEVWPSQLPWWGFFVSVLIALVFMIPCCIILGITNIQLSLNVISPYIAGYIFQGKPVGVMIFKVYSTIVLGQAQVFSADLKLAQYMKVPPRITFAAQISAAVWACFVQIAVLNWTLANIDGACTADQVNHFTCPNGRTFFGSSIVWGLIGPHRMFGPGSIYAPLNWFWFIGFALPIAFWVLTRIFKKSKALKVLHAPIILGGMGWLPPATPLSFSSWAIAGLIFNYGIRKRFHGWWSQYNYLTAGAMDSGLLIATVIIFLAITLPGAKVPQWFGNVQVFETEDALGTAIRKVVPAGGTFGPKTWA</sequence>
<feature type="transmembrane region" description="Helical" evidence="10">
    <location>
        <begin position="333"/>
        <end position="352"/>
    </location>
</feature>
<feature type="transmembrane region" description="Helical" evidence="10">
    <location>
        <begin position="459"/>
        <end position="479"/>
    </location>
</feature>
<dbReference type="PANTHER" id="PTHR22601">
    <property type="entry name" value="ISP4 LIKE PROTEIN"/>
    <property type="match status" value="1"/>
</dbReference>
<comment type="similarity">
    <text evidence="2">Belongs to the oligopeptide OPT transporter family.</text>
</comment>
<keyword evidence="4 10" id="KW-0812">Transmembrane</keyword>
<feature type="transmembrane region" description="Helical" evidence="10">
    <location>
        <begin position="715"/>
        <end position="737"/>
    </location>
</feature>
<comment type="subcellular location">
    <subcellularLocation>
        <location evidence="1">Membrane</location>
        <topology evidence="1">Multi-pass membrane protein</topology>
    </subcellularLocation>
</comment>
<feature type="transmembrane region" description="Helical" evidence="10">
    <location>
        <begin position="635"/>
        <end position="656"/>
    </location>
</feature>
<evidence type="ECO:0000256" key="1">
    <source>
        <dbReference type="ARBA" id="ARBA00004141"/>
    </source>
</evidence>
<evidence type="ECO:0000256" key="6">
    <source>
        <dbReference type="ARBA" id="ARBA00022927"/>
    </source>
</evidence>
<proteinExistence type="inferred from homology"/>
<keyword evidence="6" id="KW-0653">Protein transport</keyword>
<evidence type="ECO:0000313" key="11">
    <source>
        <dbReference type="EMBL" id="KAF2486011.1"/>
    </source>
</evidence>
<feature type="transmembrane region" description="Helical" evidence="10">
    <location>
        <begin position="400"/>
        <end position="425"/>
    </location>
</feature>
<name>A0A6A6Q1W9_9PEZI</name>
<feature type="transmembrane region" description="Helical" evidence="10">
    <location>
        <begin position="257"/>
        <end position="279"/>
    </location>
</feature>
<dbReference type="InterPro" id="IPR004648">
    <property type="entry name" value="Oligpept_transpt"/>
</dbReference>
<evidence type="ECO:0000256" key="7">
    <source>
        <dbReference type="ARBA" id="ARBA00022989"/>
    </source>
</evidence>
<dbReference type="GO" id="GO:0015031">
    <property type="term" value="P:protein transport"/>
    <property type="evidence" value="ECO:0007669"/>
    <property type="project" value="UniProtKB-KW"/>
</dbReference>
<evidence type="ECO:0000256" key="10">
    <source>
        <dbReference type="SAM" id="Phobius"/>
    </source>
</evidence>
<reference evidence="11" key="1">
    <citation type="journal article" date="2020" name="Stud. Mycol.">
        <title>101 Dothideomycetes genomes: a test case for predicting lifestyles and emergence of pathogens.</title>
        <authorList>
            <person name="Haridas S."/>
            <person name="Albert R."/>
            <person name="Binder M."/>
            <person name="Bloem J."/>
            <person name="Labutti K."/>
            <person name="Salamov A."/>
            <person name="Andreopoulos B."/>
            <person name="Baker S."/>
            <person name="Barry K."/>
            <person name="Bills G."/>
            <person name="Bluhm B."/>
            <person name="Cannon C."/>
            <person name="Castanera R."/>
            <person name="Culley D."/>
            <person name="Daum C."/>
            <person name="Ezra D."/>
            <person name="Gonzalez J."/>
            <person name="Henrissat B."/>
            <person name="Kuo A."/>
            <person name="Liang C."/>
            <person name="Lipzen A."/>
            <person name="Lutzoni F."/>
            <person name="Magnuson J."/>
            <person name="Mondo S."/>
            <person name="Nolan M."/>
            <person name="Ohm R."/>
            <person name="Pangilinan J."/>
            <person name="Park H.-J."/>
            <person name="Ramirez L."/>
            <person name="Alfaro M."/>
            <person name="Sun H."/>
            <person name="Tritt A."/>
            <person name="Yoshinaga Y."/>
            <person name="Zwiers L.-H."/>
            <person name="Turgeon B."/>
            <person name="Goodwin S."/>
            <person name="Spatafora J."/>
            <person name="Crous P."/>
            <person name="Grigoriev I."/>
        </authorList>
    </citation>
    <scope>NUCLEOTIDE SEQUENCE</scope>
    <source>
        <strain evidence="11">CBS 113389</strain>
    </source>
</reference>
<keyword evidence="5" id="KW-0571">Peptide transport</keyword>
<dbReference type="InterPro" id="IPR004813">
    <property type="entry name" value="OPT"/>
</dbReference>
<feature type="region of interest" description="Disordered" evidence="9">
    <location>
        <begin position="1"/>
        <end position="28"/>
    </location>
</feature>
<gene>
    <name evidence="11" type="ORF">BDY17DRAFT_245696</name>
</gene>
<protein>
    <submittedName>
        <fullName evidence="11">OPT family small oligopeptide transporter</fullName>
    </submittedName>
</protein>
<feature type="transmembrane region" description="Helical" evidence="10">
    <location>
        <begin position="299"/>
        <end position="321"/>
    </location>
</feature>
<evidence type="ECO:0000313" key="12">
    <source>
        <dbReference type="Proteomes" id="UP000799767"/>
    </source>
</evidence>
<feature type="transmembrane region" description="Helical" evidence="10">
    <location>
        <begin position="82"/>
        <end position="102"/>
    </location>
</feature>
<dbReference type="Proteomes" id="UP000799767">
    <property type="component" value="Unassembled WGS sequence"/>
</dbReference>
<evidence type="ECO:0000256" key="2">
    <source>
        <dbReference type="ARBA" id="ARBA00008807"/>
    </source>
</evidence>
<dbReference type="Pfam" id="PF03169">
    <property type="entry name" value="OPT"/>
    <property type="match status" value="1"/>
</dbReference>
<dbReference type="GO" id="GO:0035673">
    <property type="term" value="F:oligopeptide transmembrane transporter activity"/>
    <property type="evidence" value="ECO:0007669"/>
    <property type="project" value="InterPro"/>
</dbReference>
<keyword evidence="12" id="KW-1185">Reference proteome</keyword>
<evidence type="ECO:0000256" key="5">
    <source>
        <dbReference type="ARBA" id="ARBA00022856"/>
    </source>
</evidence>